<dbReference type="PROSITE" id="PS50048">
    <property type="entry name" value="ZN2_CY6_FUNGAL_2"/>
    <property type="match status" value="1"/>
</dbReference>
<evidence type="ECO:0000256" key="6">
    <source>
        <dbReference type="SAM" id="MobiDB-lite"/>
    </source>
</evidence>
<keyword evidence="4" id="KW-0804">Transcription</keyword>
<keyword evidence="2" id="KW-0805">Transcription regulation</keyword>
<comment type="caution">
    <text evidence="8">The sequence shown here is derived from an EMBL/GenBank/DDBJ whole genome shotgun (WGS) entry which is preliminary data.</text>
</comment>
<dbReference type="CDD" id="cd00067">
    <property type="entry name" value="GAL4"/>
    <property type="match status" value="1"/>
</dbReference>
<dbReference type="InterPro" id="IPR001138">
    <property type="entry name" value="Zn2Cys6_DnaBD"/>
</dbReference>
<evidence type="ECO:0000256" key="2">
    <source>
        <dbReference type="ARBA" id="ARBA00023015"/>
    </source>
</evidence>
<dbReference type="InterPro" id="IPR036864">
    <property type="entry name" value="Zn2-C6_fun-type_DNA-bd_sf"/>
</dbReference>
<evidence type="ECO:0000259" key="7">
    <source>
        <dbReference type="PROSITE" id="PS50048"/>
    </source>
</evidence>
<dbReference type="GO" id="GO:0008270">
    <property type="term" value="F:zinc ion binding"/>
    <property type="evidence" value="ECO:0007669"/>
    <property type="project" value="InterPro"/>
</dbReference>
<name>A0AAD6GBP6_9EURO</name>
<dbReference type="AlphaFoldDB" id="A0AAD6GBP6"/>
<evidence type="ECO:0000313" key="9">
    <source>
        <dbReference type="Proteomes" id="UP001220324"/>
    </source>
</evidence>
<accession>A0AAD6GBP6</accession>
<dbReference type="PANTHER" id="PTHR37534">
    <property type="entry name" value="TRANSCRIPTIONAL ACTIVATOR PROTEIN UGA3"/>
    <property type="match status" value="1"/>
</dbReference>
<feature type="compositionally biased region" description="Polar residues" evidence="6">
    <location>
        <begin position="123"/>
        <end position="159"/>
    </location>
</feature>
<feature type="compositionally biased region" description="Polar residues" evidence="6">
    <location>
        <begin position="176"/>
        <end position="191"/>
    </location>
</feature>
<gene>
    <name evidence="8" type="ORF">N7494_009582</name>
</gene>
<dbReference type="PROSITE" id="PS00463">
    <property type="entry name" value="ZN2_CY6_FUNGAL_1"/>
    <property type="match status" value="1"/>
</dbReference>
<keyword evidence="9" id="KW-1185">Reference proteome</keyword>
<evidence type="ECO:0000313" key="8">
    <source>
        <dbReference type="EMBL" id="KAJ5533030.1"/>
    </source>
</evidence>
<proteinExistence type="predicted"/>
<sequence length="638" mass="71038">MRTILIIPLQHLDISPPSANFVGMSERSPTVRTPKSRTKTFTGCWTCRARKVKCDDEKPHCRRCRRSGWQCQGYGMRLGWSQTAGSRPHRRQVCPSTPESTVDLSSAAVTALLVELDECSGDGSAQQRGPFSVFSASSPEPDTKQSITLDSRDPSSPVTESRGEPAFDQFPADPLDSNTSTTSPGEVNQPVSVPGIKVSHITVKSPQPETSLPPVPIGNVDQAYYDTALVPSGTQDTIIDLGCDTSRYKASAMSCTLPPITSLNPSQLPRPETELVHHWVVFLSGNMLLIDTPDNPCRTLFMPLALKALEGPSTESNIHLSIYHAICASSAFSLFHLRRDPRYQSLAMHHDQLALRHLRENLQRAKRLDEPTLAAILTCITAEAMSGRRSRWRAHVAGGLGLLENEIHDGWIRSPTASRLLQSYLSLSSLCSLPMSTQLMSLLDGPSELRHYLERSHGVTPLLVQFLARIMAIVDSNTLITTEELDRLELQLYLNFPCPSRPDLPGSIIIQHALNSFYYASIIYFRRTLRHAGLVEVQDIVEKAVQELEAVETLTLDRKGGCAYNWASFVVAAECERPDLKARMMASFDRKSRHGIQSINILSEIVKTLWHRREQAGPYRDIHWQEIAKEADFDIMLV</sequence>
<feature type="domain" description="Zn(2)-C6 fungal-type" evidence="7">
    <location>
        <begin position="43"/>
        <end position="71"/>
    </location>
</feature>
<dbReference type="PANTHER" id="PTHR37534:SF7">
    <property type="entry name" value="TRANSCRIPTIONAL ACTIVATOR PROTEIN UGA3"/>
    <property type="match status" value="1"/>
</dbReference>
<reference evidence="8 9" key="1">
    <citation type="journal article" date="2023" name="IMA Fungus">
        <title>Comparative genomic study of the Penicillium genus elucidates a diverse pangenome and 15 lateral gene transfer events.</title>
        <authorList>
            <person name="Petersen C."/>
            <person name="Sorensen T."/>
            <person name="Nielsen M.R."/>
            <person name="Sondergaard T.E."/>
            <person name="Sorensen J.L."/>
            <person name="Fitzpatrick D.A."/>
            <person name="Frisvad J.C."/>
            <person name="Nielsen K.L."/>
        </authorList>
    </citation>
    <scope>NUCLEOTIDE SEQUENCE [LARGE SCALE GENOMIC DNA]</scope>
    <source>
        <strain evidence="8 9">IBT 35679</strain>
    </source>
</reference>
<organism evidence="8 9">
    <name type="scientific">Penicillium frequentans</name>
    <dbReference type="NCBI Taxonomy" id="3151616"/>
    <lineage>
        <taxon>Eukaryota</taxon>
        <taxon>Fungi</taxon>
        <taxon>Dikarya</taxon>
        <taxon>Ascomycota</taxon>
        <taxon>Pezizomycotina</taxon>
        <taxon>Eurotiomycetes</taxon>
        <taxon>Eurotiomycetidae</taxon>
        <taxon>Eurotiales</taxon>
        <taxon>Aspergillaceae</taxon>
        <taxon>Penicillium</taxon>
    </lineage>
</organism>
<dbReference type="Pfam" id="PF00172">
    <property type="entry name" value="Zn_clus"/>
    <property type="match status" value="1"/>
</dbReference>
<dbReference type="SMART" id="SM00066">
    <property type="entry name" value="GAL4"/>
    <property type="match status" value="1"/>
</dbReference>
<dbReference type="GO" id="GO:0000981">
    <property type="term" value="F:DNA-binding transcription factor activity, RNA polymerase II-specific"/>
    <property type="evidence" value="ECO:0007669"/>
    <property type="project" value="InterPro"/>
</dbReference>
<comment type="subcellular location">
    <subcellularLocation>
        <location evidence="1">Nucleus</location>
    </subcellularLocation>
</comment>
<evidence type="ECO:0000256" key="4">
    <source>
        <dbReference type="ARBA" id="ARBA00023163"/>
    </source>
</evidence>
<dbReference type="Pfam" id="PF11951">
    <property type="entry name" value="Fungal_trans_2"/>
    <property type="match status" value="1"/>
</dbReference>
<dbReference type="Gene3D" id="4.10.240.10">
    <property type="entry name" value="Zn(2)-C6 fungal-type DNA-binding domain"/>
    <property type="match status" value="1"/>
</dbReference>
<dbReference type="InterPro" id="IPR021858">
    <property type="entry name" value="Fun_TF"/>
</dbReference>
<feature type="region of interest" description="Disordered" evidence="6">
    <location>
        <begin position="120"/>
        <end position="191"/>
    </location>
</feature>
<dbReference type="GO" id="GO:0045944">
    <property type="term" value="P:positive regulation of transcription by RNA polymerase II"/>
    <property type="evidence" value="ECO:0007669"/>
    <property type="project" value="TreeGrafter"/>
</dbReference>
<dbReference type="GO" id="GO:0000976">
    <property type="term" value="F:transcription cis-regulatory region binding"/>
    <property type="evidence" value="ECO:0007669"/>
    <property type="project" value="TreeGrafter"/>
</dbReference>
<keyword evidence="5" id="KW-0539">Nucleus</keyword>
<dbReference type="SUPFAM" id="SSF57701">
    <property type="entry name" value="Zn2/Cys6 DNA-binding domain"/>
    <property type="match status" value="1"/>
</dbReference>
<evidence type="ECO:0000256" key="3">
    <source>
        <dbReference type="ARBA" id="ARBA00023125"/>
    </source>
</evidence>
<evidence type="ECO:0000256" key="1">
    <source>
        <dbReference type="ARBA" id="ARBA00004123"/>
    </source>
</evidence>
<dbReference type="EMBL" id="JAQIZZ010000007">
    <property type="protein sequence ID" value="KAJ5533030.1"/>
    <property type="molecule type" value="Genomic_DNA"/>
</dbReference>
<dbReference type="Proteomes" id="UP001220324">
    <property type="component" value="Unassembled WGS sequence"/>
</dbReference>
<dbReference type="GO" id="GO:0005634">
    <property type="term" value="C:nucleus"/>
    <property type="evidence" value="ECO:0007669"/>
    <property type="project" value="UniProtKB-SubCell"/>
</dbReference>
<evidence type="ECO:0000256" key="5">
    <source>
        <dbReference type="ARBA" id="ARBA00023242"/>
    </source>
</evidence>
<protein>
    <recommendedName>
        <fullName evidence="7">Zn(2)-C6 fungal-type domain-containing protein</fullName>
    </recommendedName>
</protein>
<keyword evidence="3" id="KW-0238">DNA-binding</keyword>